<dbReference type="PANTHER" id="PTHR46796">
    <property type="entry name" value="HTH-TYPE TRANSCRIPTIONAL ACTIVATOR RHAS-RELATED"/>
    <property type="match status" value="1"/>
</dbReference>
<dbReference type="SMART" id="SM00342">
    <property type="entry name" value="HTH_ARAC"/>
    <property type="match status" value="1"/>
</dbReference>
<protein>
    <submittedName>
        <fullName evidence="5">AraC family transcriptional regulator</fullName>
    </submittedName>
</protein>
<comment type="caution">
    <text evidence="5">The sequence shown here is derived from an EMBL/GenBank/DDBJ whole genome shotgun (WGS) entry which is preliminary data.</text>
</comment>
<keyword evidence="6" id="KW-1185">Reference proteome</keyword>
<organism evidence="5 6">
    <name type="scientific">Oceanisphaera ostreae</name>
    <dbReference type="NCBI Taxonomy" id="914151"/>
    <lineage>
        <taxon>Bacteria</taxon>
        <taxon>Pseudomonadati</taxon>
        <taxon>Pseudomonadota</taxon>
        <taxon>Gammaproteobacteria</taxon>
        <taxon>Aeromonadales</taxon>
        <taxon>Aeromonadaceae</taxon>
        <taxon>Oceanisphaera</taxon>
    </lineage>
</organism>
<dbReference type="PANTHER" id="PTHR46796:SF12">
    <property type="entry name" value="HTH-TYPE DNA-BINDING TRANSCRIPTIONAL ACTIVATOR EUTR"/>
    <property type="match status" value="1"/>
</dbReference>
<dbReference type="EMBL" id="JBHTJS010000007">
    <property type="protein sequence ID" value="MFD1007187.1"/>
    <property type="molecule type" value="Genomic_DNA"/>
</dbReference>
<evidence type="ECO:0000256" key="2">
    <source>
        <dbReference type="ARBA" id="ARBA00023125"/>
    </source>
</evidence>
<dbReference type="Pfam" id="PF12833">
    <property type="entry name" value="HTH_18"/>
    <property type="match status" value="1"/>
</dbReference>
<accession>A0ABW3KED3</accession>
<dbReference type="Pfam" id="PF14525">
    <property type="entry name" value="AraC_binding_2"/>
    <property type="match status" value="1"/>
</dbReference>
<evidence type="ECO:0000256" key="3">
    <source>
        <dbReference type="ARBA" id="ARBA00023163"/>
    </source>
</evidence>
<dbReference type="InterPro" id="IPR035418">
    <property type="entry name" value="AraC-bd_2"/>
</dbReference>
<reference evidence="6" key="1">
    <citation type="journal article" date="2019" name="Int. J. Syst. Evol. Microbiol.">
        <title>The Global Catalogue of Microorganisms (GCM) 10K type strain sequencing project: providing services to taxonomists for standard genome sequencing and annotation.</title>
        <authorList>
            <consortium name="The Broad Institute Genomics Platform"/>
            <consortium name="The Broad Institute Genome Sequencing Center for Infectious Disease"/>
            <person name="Wu L."/>
            <person name="Ma J."/>
        </authorList>
    </citation>
    <scope>NUCLEOTIDE SEQUENCE [LARGE SCALE GENOMIC DNA]</scope>
    <source>
        <strain evidence="6">CCUG 60525</strain>
    </source>
</reference>
<keyword evidence="2" id="KW-0238">DNA-binding</keyword>
<dbReference type="SUPFAM" id="SSF46689">
    <property type="entry name" value="Homeodomain-like"/>
    <property type="match status" value="2"/>
</dbReference>
<dbReference type="Gene3D" id="1.10.10.60">
    <property type="entry name" value="Homeodomain-like"/>
    <property type="match status" value="1"/>
</dbReference>
<sequence length="329" mass="36979">MNPSTTLLDSFPLFRSRSLEDARERIGKVFSPHQLALIDEGADLDVRHNQFCFPNVSLNVLQYGAEVLIEPSTRGDFYMVQLPISGSARLVIGPEEVDVHPGEMSILQPLTPSKMQWSRDCSMILLQVPSALVKRYSRMWGGRDKADFALVRSRESPQIAAWSMAILNLTHNLDRYGNQWLQYPVALGAMEEFLLSAFTTMLCEPVSEVKGRSGNLRCLQVAKDYIQDNIDRPLTATEIASHVCVCRRTLELVFKRNGELPPLAYARQVRLDAVHKSLILNRKSGSAITVTEIALAHGFLHMGRFSAYYKQQFGCNPSTTLKNNYRTSG</sequence>
<feature type="domain" description="HTH araC/xylS-type" evidence="4">
    <location>
        <begin position="220"/>
        <end position="323"/>
    </location>
</feature>
<name>A0ABW3KED3_9GAMM</name>
<dbReference type="InterPro" id="IPR009057">
    <property type="entry name" value="Homeodomain-like_sf"/>
</dbReference>
<proteinExistence type="predicted"/>
<gene>
    <name evidence="5" type="ORF">ACFQ1C_03320</name>
</gene>
<dbReference type="InterPro" id="IPR018060">
    <property type="entry name" value="HTH_AraC"/>
</dbReference>
<evidence type="ECO:0000259" key="4">
    <source>
        <dbReference type="PROSITE" id="PS01124"/>
    </source>
</evidence>
<evidence type="ECO:0000256" key="1">
    <source>
        <dbReference type="ARBA" id="ARBA00023015"/>
    </source>
</evidence>
<evidence type="ECO:0000313" key="5">
    <source>
        <dbReference type="EMBL" id="MFD1007187.1"/>
    </source>
</evidence>
<dbReference type="RefSeq" id="WP_379557110.1">
    <property type="nucleotide sequence ID" value="NZ_JBHTJS010000007.1"/>
</dbReference>
<keyword evidence="3" id="KW-0804">Transcription</keyword>
<dbReference type="InterPro" id="IPR050204">
    <property type="entry name" value="AraC_XylS_family_regulators"/>
</dbReference>
<evidence type="ECO:0000313" key="6">
    <source>
        <dbReference type="Proteomes" id="UP001597048"/>
    </source>
</evidence>
<dbReference type="PROSITE" id="PS01124">
    <property type="entry name" value="HTH_ARAC_FAMILY_2"/>
    <property type="match status" value="1"/>
</dbReference>
<dbReference type="Proteomes" id="UP001597048">
    <property type="component" value="Unassembled WGS sequence"/>
</dbReference>
<keyword evidence="1" id="KW-0805">Transcription regulation</keyword>